<keyword evidence="4 7" id="KW-0812">Transmembrane</keyword>
<evidence type="ECO:0000259" key="8">
    <source>
        <dbReference type="PROSITE" id="PS50928"/>
    </source>
</evidence>
<feature type="transmembrane region" description="Helical" evidence="7">
    <location>
        <begin position="49"/>
        <end position="76"/>
    </location>
</feature>
<feature type="domain" description="ABC transmembrane type-1" evidence="8">
    <location>
        <begin position="50"/>
        <end position="260"/>
    </location>
</feature>
<dbReference type="Proteomes" id="UP001203338">
    <property type="component" value="Unassembled WGS sequence"/>
</dbReference>
<dbReference type="SUPFAM" id="SSF161098">
    <property type="entry name" value="MetI-like"/>
    <property type="match status" value="2"/>
</dbReference>
<comment type="subcellular location">
    <subcellularLocation>
        <location evidence="1">Cell membrane</location>
        <topology evidence="1">Multi-pass membrane protein</topology>
    </subcellularLocation>
</comment>
<dbReference type="CDD" id="cd06261">
    <property type="entry name" value="TM_PBP2"/>
    <property type="match status" value="1"/>
</dbReference>
<feature type="transmembrane region" description="Helical" evidence="7">
    <location>
        <begin position="240"/>
        <end position="263"/>
    </location>
</feature>
<gene>
    <name evidence="9" type="ORF">M3P05_16030</name>
</gene>
<comment type="caution">
    <text evidence="9">The sequence shown here is derived from an EMBL/GenBank/DDBJ whole genome shotgun (WGS) entry which is preliminary data.</text>
</comment>
<accession>A0ABT0PJ58</accession>
<dbReference type="PROSITE" id="PS50928">
    <property type="entry name" value="ABC_TM1"/>
    <property type="match status" value="2"/>
</dbReference>
<feature type="transmembrane region" description="Helical" evidence="7">
    <location>
        <begin position="295"/>
        <end position="316"/>
    </location>
</feature>
<keyword evidence="6 7" id="KW-0472">Membrane</keyword>
<feature type="transmembrane region" description="Helical" evidence="7">
    <location>
        <begin position="7"/>
        <end position="29"/>
    </location>
</feature>
<feature type="transmembrane region" description="Helical" evidence="7">
    <location>
        <begin position="88"/>
        <end position="107"/>
    </location>
</feature>
<keyword evidence="3" id="KW-1003">Cell membrane</keyword>
<feature type="transmembrane region" description="Helical" evidence="7">
    <location>
        <begin position="197"/>
        <end position="220"/>
    </location>
</feature>
<feature type="transmembrane region" description="Helical" evidence="7">
    <location>
        <begin position="136"/>
        <end position="160"/>
    </location>
</feature>
<feature type="transmembrane region" description="Helical" evidence="7">
    <location>
        <begin position="379"/>
        <end position="400"/>
    </location>
</feature>
<evidence type="ECO:0000256" key="4">
    <source>
        <dbReference type="ARBA" id="ARBA00022692"/>
    </source>
</evidence>
<dbReference type="EMBL" id="JAMFLX010000025">
    <property type="protein sequence ID" value="MCL6271430.1"/>
    <property type="molecule type" value="Genomic_DNA"/>
</dbReference>
<feature type="transmembrane region" description="Helical" evidence="7">
    <location>
        <begin position="515"/>
        <end position="541"/>
    </location>
</feature>
<name>A0ABT0PJ58_9GAMM</name>
<evidence type="ECO:0000256" key="5">
    <source>
        <dbReference type="ARBA" id="ARBA00022989"/>
    </source>
</evidence>
<dbReference type="InterPro" id="IPR000515">
    <property type="entry name" value="MetI-like"/>
</dbReference>
<organism evidence="9 10">
    <name type="scientific">Parendozoicomonas callyspongiae</name>
    <dbReference type="NCBI Taxonomy" id="2942213"/>
    <lineage>
        <taxon>Bacteria</taxon>
        <taxon>Pseudomonadati</taxon>
        <taxon>Pseudomonadota</taxon>
        <taxon>Gammaproteobacteria</taxon>
        <taxon>Oceanospirillales</taxon>
        <taxon>Endozoicomonadaceae</taxon>
        <taxon>Parendozoicomonas</taxon>
    </lineage>
</organism>
<dbReference type="Gene3D" id="1.10.3720.10">
    <property type="entry name" value="MetI-like"/>
    <property type="match status" value="2"/>
</dbReference>
<evidence type="ECO:0000313" key="10">
    <source>
        <dbReference type="Proteomes" id="UP001203338"/>
    </source>
</evidence>
<feature type="domain" description="ABC transmembrane type-1" evidence="8">
    <location>
        <begin position="345"/>
        <end position="536"/>
    </location>
</feature>
<evidence type="ECO:0000256" key="2">
    <source>
        <dbReference type="ARBA" id="ARBA00022448"/>
    </source>
</evidence>
<dbReference type="RefSeq" id="WP_249701039.1">
    <property type="nucleotide sequence ID" value="NZ_JAMFLX010000025.1"/>
</dbReference>
<evidence type="ECO:0000256" key="1">
    <source>
        <dbReference type="ARBA" id="ARBA00004651"/>
    </source>
</evidence>
<keyword evidence="2" id="KW-0813">Transport</keyword>
<proteinExistence type="predicted"/>
<sequence>MSTVFPFITLIGTIGVFLPAFGWFPALGFQSFSLEPWHTLLSTPALGTMVAKTLFTGIAATVIALLLALIFVVTCWNTRLWKATERTLAPLLAIPHSALAIGVLFLLSPSGFVSRLLSGPMEWNRPPDILTVNDPYGFSLILTLILKEAPYLVLVLIAAVRQSPVTRLLTVGRSLGYTPLQCWLKLVWLQLYPKIRLSIFIVLAFSLSVIDVSLIIGPALPPLLPVQILQWLQSPNIEMHLPAAAASVLLLGLVLFAAVLWMATEFVIKKAFKSWLTAGYRGNSKALMVNSGRSLWLFTLFTAVASLLFVVVWSFAWRWRYPDILPSVWSLKVWGRYFPRVIDPLFTTLSLATASTVFGLALSIFFLEALPQTRNIRKNLVTSSFYLPLLLPQMTFLLGIHTVLLTLRLDGLWITVMLSHLLFVFPYCYLNLAGFWRQYDQRYTQAGLLLSGSRVKTFIRVKLPILLPSLLTTLALGIAVSTALYLPTVMMGAGRLETLTTEAVALSSGGNRRVLALYAVMQQLLPVFFFATALLLPRWLFRHRKDMLR</sequence>
<feature type="transmembrane region" description="Helical" evidence="7">
    <location>
        <begin position="463"/>
        <end position="486"/>
    </location>
</feature>
<keyword evidence="10" id="KW-1185">Reference proteome</keyword>
<keyword evidence="5 7" id="KW-1133">Transmembrane helix</keyword>
<dbReference type="PANTHER" id="PTHR30183">
    <property type="entry name" value="MOLYBDENUM TRANSPORT SYSTEM PERMEASE PROTEIN MODB"/>
    <property type="match status" value="1"/>
</dbReference>
<dbReference type="InterPro" id="IPR035906">
    <property type="entry name" value="MetI-like_sf"/>
</dbReference>
<evidence type="ECO:0000256" key="7">
    <source>
        <dbReference type="SAM" id="Phobius"/>
    </source>
</evidence>
<evidence type="ECO:0000313" key="9">
    <source>
        <dbReference type="EMBL" id="MCL6271430.1"/>
    </source>
</evidence>
<reference evidence="9 10" key="1">
    <citation type="submission" date="2022-05" db="EMBL/GenBank/DDBJ databases">
        <authorList>
            <person name="Park J.-S."/>
        </authorList>
    </citation>
    <scope>NUCLEOTIDE SEQUENCE [LARGE SCALE GENOMIC DNA]</scope>
    <source>
        <strain evidence="9 10">2012CJ34-2</strain>
    </source>
</reference>
<protein>
    <submittedName>
        <fullName evidence="9">ABC transporter permease</fullName>
    </submittedName>
</protein>
<evidence type="ECO:0000256" key="3">
    <source>
        <dbReference type="ARBA" id="ARBA00022475"/>
    </source>
</evidence>
<feature type="transmembrane region" description="Helical" evidence="7">
    <location>
        <begin position="345"/>
        <end position="367"/>
    </location>
</feature>
<dbReference type="PANTHER" id="PTHR30183:SF6">
    <property type="entry name" value="INNER MEMBRANE ABC TRANSPORTER PERMEASE PROTEIN YNJC"/>
    <property type="match status" value="1"/>
</dbReference>
<feature type="transmembrane region" description="Helical" evidence="7">
    <location>
        <begin position="412"/>
        <end position="432"/>
    </location>
</feature>
<evidence type="ECO:0000256" key="6">
    <source>
        <dbReference type="ARBA" id="ARBA00023136"/>
    </source>
</evidence>